<keyword evidence="3" id="KW-1185">Reference proteome</keyword>
<keyword evidence="1" id="KW-1133">Transmembrane helix</keyword>
<dbReference type="Proteomes" id="UP000286716">
    <property type="component" value="Unassembled WGS sequence"/>
</dbReference>
<keyword evidence="1" id="KW-0472">Membrane</keyword>
<evidence type="ECO:0000313" key="3">
    <source>
        <dbReference type="Proteomes" id="UP000286716"/>
    </source>
</evidence>
<evidence type="ECO:0000313" key="2">
    <source>
        <dbReference type="EMBL" id="RSM43826.1"/>
    </source>
</evidence>
<dbReference type="AlphaFoldDB" id="A0A428WL71"/>
<organism evidence="2 3">
    <name type="scientific">Amycolatopsis balhimycina DSM 5908</name>
    <dbReference type="NCBI Taxonomy" id="1081091"/>
    <lineage>
        <taxon>Bacteria</taxon>
        <taxon>Bacillati</taxon>
        <taxon>Actinomycetota</taxon>
        <taxon>Actinomycetes</taxon>
        <taxon>Pseudonocardiales</taxon>
        <taxon>Pseudonocardiaceae</taxon>
        <taxon>Amycolatopsis</taxon>
    </lineage>
</organism>
<sequence length="140" mass="14929">MAVVAAVLLLLGFAALVFFLVGKAESAGEGTWSRFVYLFGAAEALVFTAVGWLFGREVHRQAAQNAEVRADQATTRAESAINVAADQEAKGRALKAAVEARARLLPGQSGVEERGIGTDEPPADDVRQLAEFARTLFPNR</sequence>
<name>A0A428WL71_AMYBA</name>
<comment type="caution">
    <text evidence="2">The sequence shown here is derived from an EMBL/GenBank/DDBJ whole genome shotgun (WGS) entry which is preliminary data.</text>
</comment>
<proteinExistence type="predicted"/>
<evidence type="ECO:0000256" key="1">
    <source>
        <dbReference type="SAM" id="Phobius"/>
    </source>
</evidence>
<reference evidence="2 3" key="1">
    <citation type="submission" date="2018-05" db="EMBL/GenBank/DDBJ databases">
        <title>Evolution of GPA BGCs.</title>
        <authorList>
            <person name="Waglechner N."/>
            <person name="Wright G.D."/>
        </authorList>
    </citation>
    <scope>NUCLEOTIDE SEQUENCE [LARGE SCALE GENOMIC DNA]</scope>
    <source>
        <strain evidence="2 3">DSM 5908</strain>
    </source>
</reference>
<dbReference type="EMBL" id="QHHU01000023">
    <property type="protein sequence ID" value="RSM43826.1"/>
    <property type="molecule type" value="Genomic_DNA"/>
</dbReference>
<accession>A0A428WL71</accession>
<keyword evidence="1" id="KW-0812">Transmembrane</keyword>
<feature type="transmembrane region" description="Helical" evidence="1">
    <location>
        <begin position="36"/>
        <end position="55"/>
    </location>
</feature>
<protein>
    <submittedName>
        <fullName evidence="2">Uncharacterized protein</fullName>
    </submittedName>
</protein>
<gene>
    <name evidence="2" type="ORF">DMA12_18335</name>
</gene>